<dbReference type="SUPFAM" id="SSF51735">
    <property type="entry name" value="NAD(P)-binding Rossmann-fold domains"/>
    <property type="match status" value="1"/>
</dbReference>
<feature type="compositionally biased region" description="Gly residues" evidence="3">
    <location>
        <begin position="650"/>
        <end position="661"/>
    </location>
</feature>
<dbReference type="GO" id="GO:0016491">
    <property type="term" value="F:oxidoreductase activity"/>
    <property type="evidence" value="ECO:0007669"/>
    <property type="project" value="UniProtKB-KW"/>
</dbReference>
<sequence length="833" mass="83171">MGAPDGQQQQQQQQPRSPRAPAQHDHFPGRSPRRDLEGRVALVTGATSGLGLEAAAQLAERGAKVIFGVRNPAKAERVVAAIRKRFSGCPSPPSLDFVLPPAVPPLDVSDPASISRFARALLSDTATPLHFLINNAGSSLLPDPPVDERGVNRLVQVNYLGAYQLTRQLEAKLVADRCRVVTVSSVSHRSYELPTDPRVFLHSTVRMTYAWSKVANVLFAYELQRRLGPLGVQSCAVDPGGVRTSIWDEVPALAVPPAKWVIETLYAPPEDGAEVLVSAATRPWEQDRAPHVLAPSQDLRYYARGAFASPLLTLVDGAWRHWLGFVKPSLYGTAMLLQSLADYPLRRFSGGRVFNQTVPVRSAVQTYDTHLAAALWSYSEKVAGLTAAAHAPPPAPAEAAAHLLPLPLPLEGGGAGAGAADAVPRTPQDAGGAAATKRRPPPSPTVKLPGGGDADAEVVDSPLSAANPNRKRPVMSPAKAAAPDVQPSALARRRHASAGPECGSGSEPESAVAIAAAANLFPPAAAGGGGSEDAGGAARRRLVATRRESDVEDGAGGEEAAHGPPPPPPLPPVPPPPETLQHLAAEHGIVLPGPSPNAAGAATGAAGGGGEVLIVAPRFEDDELLPAQAAPPPHKRMHMGEQDPAPAGAGKAGGGGGGGGGARRRPAAAGGGHPERQRDASVTSGSAGAAAAAGAGAVPAPAPVVGLGSDAGVAAAAAAVTPTPAAAAVTPTPPTPAAAPASGGSGAKADRRQGGGSRSGSGGGSGSSSGGGAPPASTKGSGAATPASEGGDGEEASAGKATPAGGGSSGGGGKGGHKGGGGGKGKAKGKRHH</sequence>
<evidence type="ECO:0000256" key="1">
    <source>
        <dbReference type="ARBA" id="ARBA00006484"/>
    </source>
</evidence>
<feature type="compositionally biased region" description="Gly residues" evidence="3">
    <location>
        <begin position="804"/>
        <end position="824"/>
    </location>
</feature>
<evidence type="ECO:0000313" key="4">
    <source>
        <dbReference type="EMBL" id="GLC54680.1"/>
    </source>
</evidence>
<feature type="region of interest" description="Disordered" evidence="3">
    <location>
        <begin position="522"/>
        <end position="608"/>
    </location>
</feature>
<dbReference type="AlphaFoldDB" id="A0A9W6BMW5"/>
<accession>A0A9W6BMW5</accession>
<dbReference type="PRINTS" id="PR00081">
    <property type="entry name" value="GDHRDH"/>
</dbReference>
<feature type="region of interest" description="Disordered" evidence="3">
    <location>
        <begin position="623"/>
        <end position="833"/>
    </location>
</feature>
<organism evidence="4 5">
    <name type="scientific">Pleodorina starrii</name>
    <dbReference type="NCBI Taxonomy" id="330485"/>
    <lineage>
        <taxon>Eukaryota</taxon>
        <taxon>Viridiplantae</taxon>
        <taxon>Chlorophyta</taxon>
        <taxon>core chlorophytes</taxon>
        <taxon>Chlorophyceae</taxon>
        <taxon>CS clade</taxon>
        <taxon>Chlamydomonadales</taxon>
        <taxon>Volvocaceae</taxon>
        <taxon>Pleodorina</taxon>
    </lineage>
</organism>
<dbReference type="EMBL" id="BRXU01000011">
    <property type="protein sequence ID" value="GLC54680.1"/>
    <property type="molecule type" value="Genomic_DNA"/>
</dbReference>
<feature type="compositionally biased region" description="Low complexity" evidence="3">
    <location>
        <begin position="774"/>
        <end position="789"/>
    </location>
</feature>
<dbReference type="PANTHER" id="PTHR24320">
    <property type="entry name" value="RETINOL DEHYDROGENASE"/>
    <property type="match status" value="1"/>
</dbReference>
<evidence type="ECO:0000256" key="3">
    <source>
        <dbReference type="SAM" id="MobiDB-lite"/>
    </source>
</evidence>
<dbReference type="InterPro" id="IPR002347">
    <property type="entry name" value="SDR_fam"/>
</dbReference>
<evidence type="ECO:0000256" key="2">
    <source>
        <dbReference type="ARBA" id="ARBA00023002"/>
    </source>
</evidence>
<proteinExistence type="inferred from homology"/>
<feature type="compositionally biased region" description="Low complexity" evidence="3">
    <location>
        <begin position="680"/>
        <end position="730"/>
    </location>
</feature>
<dbReference type="PANTHER" id="PTHR24320:SF262">
    <property type="entry name" value="DEHYDROGENASE"/>
    <property type="match status" value="1"/>
</dbReference>
<keyword evidence="5" id="KW-1185">Reference proteome</keyword>
<feature type="compositionally biased region" description="Basic and acidic residues" evidence="3">
    <location>
        <begin position="22"/>
        <end position="36"/>
    </location>
</feature>
<dbReference type="OrthoDB" id="544331at2759"/>
<protein>
    <submittedName>
        <fullName evidence="4">Uncharacterized protein</fullName>
    </submittedName>
</protein>
<dbReference type="Pfam" id="PF00106">
    <property type="entry name" value="adh_short"/>
    <property type="match status" value="1"/>
</dbReference>
<evidence type="ECO:0000313" key="5">
    <source>
        <dbReference type="Proteomes" id="UP001165080"/>
    </source>
</evidence>
<feature type="compositionally biased region" description="Gly residues" evidence="3">
    <location>
        <begin position="754"/>
        <end position="773"/>
    </location>
</feature>
<dbReference type="Proteomes" id="UP001165080">
    <property type="component" value="Unassembled WGS sequence"/>
</dbReference>
<feature type="region of interest" description="Disordered" evidence="3">
    <location>
        <begin position="414"/>
        <end position="509"/>
    </location>
</feature>
<comment type="caution">
    <text evidence="4">The sequence shown here is derived from an EMBL/GenBank/DDBJ whole genome shotgun (WGS) entry which is preliminary data.</text>
</comment>
<feature type="compositionally biased region" description="Pro residues" evidence="3">
    <location>
        <begin position="563"/>
        <end position="578"/>
    </location>
</feature>
<feature type="region of interest" description="Disordered" evidence="3">
    <location>
        <begin position="1"/>
        <end position="36"/>
    </location>
</feature>
<dbReference type="InterPro" id="IPR036291">
    <property type="entry name" value="NAD(P)-bd_dom_sf"/>
</dbReference>
<keyword evidence="2" id="KW-0560">Oxidoreductase</keyword>
<name>A0A9W6BMW5_9CHLO</name>
<dbReference type="Gene3D" id="3.40.50.720">
    <property type="entry name" value="NAD(P)-binding Rossmann-like Domain"/>
    <property type="match status" value="1"/>
</dbReference>
<gene>
    <name evidence="4" type="primary">PLEST010635</name>
    <name evidence="4" type="ORF">PLESTB_000894800</name>
</gene>
<comment type="similarity">
    <text evidence="1">Belongs to the short-chain dehydrogenases/reductases (SDR) family.</text>
</comment>
<reference evidence="4 5" key="1">
    <citation type="journal article" date="2023" name="Commun. Biol.">
        <title>Reorganization of the ancestral sex-determining regions during the evolution of trioecy in Pleodorina starrii.</title>
        <authorList>
            <person name="Takahashi K."/>
            <person name="Suzuki S."/>
            <person name="Kawai-Toyooka H."/>
            <person name="Yamamoto K."/>
            <person name="Hamaji T."/>
            <person name="Ootsuki R."/>
            <person name="Yamaguchi H."/>
            <person name="Kawachi M."/>
            <person name="Higashiyama T."/>
            <person name="Nozaki H."/>
        </authorList>
    </citation>
    <scope>NUCLEOTIDE SEQUENCE [LARGE SCALE GENOMIC DNA]</scope>
    <source>
        <strain evidence="4 5">NIES-4479</strain>
    </source>
</reference>